<dbReference type="InterPro" id="IPR037128">
    <property type="entry name" value="Quinolinate_PRibosylTase_N_sf"/>
</dbReference>
<dbReference type="Pfam" id="PF02749">
    <property type="entry name" value="QRPTase_N"/>
    <property type="match status" value="1"/>
</dbReference>
<evidence type="ECO:0000259" key="10">
    <source>
        <dbReference type="Pfam" id="PF02749"/>
    </source>
</evidence>
<comment type="pathway">
    <text evidence="1">Cofactor biosynthesis; NAD(+) biosynthesis; nicotinate D-ribonucleotide from nicotinate: step 1/1.</text>
</comment>
<sequence>MVDKFLISTVDEIKKGMVTDAYFVRTEEILRKSGENPQVVMELFLKFFPNPDYLFGVFLGVNQIAHLLEGLPVTVNTMEEGEIFFPTEPVLSIEGNYIDFARYETAIIGFISFLSGIASKAARMRIAAGKKEVLSFGTRRQHPALAPSVEYASYVGGLDGVSNVLGAEYLGINPSGTMPHSLILVLGSNKKAFKYFHDYIDSSVPRIALVDTFASPVIESQEALEVLGDNLFGIRLDSKDYVEHIAEIKWIFKQKGDNNIKIYMSGGLDEYEIERLNRFVDGFGIGTRLSSAPVLDFALKIVEVNKKPMAKVGNLPGAKMVYRNNLFQDMVRLKETNFQGNYQPLLKPLLDQGKIVREKESIQQTREKLLGKLENLPEELKIIKNGKPYKVEFKP</sequence>
<comment type="caution">
    <text evidence="12">The sequence shown here is derived from an EMBL/GenBank/DDBJ whole genome shotgun (WGS) entry which is preliminary data.</text>
</comment>
<proteinExistence type="predicted"/>
<dbReference type="SUPFAM" id="SSF51690">
    <property type="entry name" value="Nicotinate/Quinolinate PRTase C-terminal domain-like"/>
    <property type="match status" value="1"/>
</dbReference>
<evidence type="ECO:0000313" key="13">
    <source>
        <dbReference type="Proteomes" id="UP000811545"/>
    </source>
</evidence>
<dbReference type="Gene3D" id="3.90.1170.20">
    <property type="entry name" value="Quinolinate phosphoribosyl transferase, N-terminal domain"/>
    <property type="match status" value="1"/>
</dbReference>
<keyword evidence="6" id="KW-0808">Transferase</keyword>
<comment type="catalytic activity">
    <reaction evidence="8">
        <text>5-phospho-alpha-D-ribose 1-diphosphate + nicotinate + ATP + H2O = nicotinate beta-D-ribonucleotide + ADP + phosphate + diphosphate</text>
        <dbReference type="Rhea" id="RHEA:36163"/>
        <dbReference type="ChEBI" id="CHEBI:15377"/>
        <dbReference type="ChEBI" id="CHEBI:30616"/>
        <dbReference type="ChEBI" id="CHEBI:32544"/>
        <dbReference type="ChEBI" id="CHEBI:33019"/>
        <dbReference type="ChEBI" id="CHEBI:43474"/>
        <dbReference type="ChEBI" id="CHEBI:57502"/>
        <dbReference type="ChEBI" id="CHEBI:58017"/>
        <dbReference type="ChEBI" id="CHEBI:456216"/>
        <dbReference type="EC" id="6.3.4.21"/>
    </reaction>
</comment>
<dbReference type="InterPro" id="IPR053190">
    <property type="entry name" value="NAPRTase-like"/>
</dbReference>
<keyword evidence="3" id="KW-0597">Phosphoprotein</keyword>
<gene>
    <name evidence="12" type="primary">pncB2</name>
    <name evidence="12" type="ORF">DDT42_00635</name>
</gene>
<evidence type="ECO:0000256" key="8">
    <source>
        <dbReference type="ARBA" id="ARBA00048668"/>
    </source>
</evidence>
<feature type="domain" description="Quinolinate phosphoribosyl transferase N-terminal" evidence="10">
    <location>
        <begin position="20"/>
        <end position="115"/>
    </location>
</feature>
<dbReference type="Pfam" id="PF01729">
    <property type="entry name" value="QRPTase_C"/>
    <property type="match status" value="1"/>
</dbReference>
<evidence type="ECO:0000256" key="2">
    <source>
        <dbReference type="ARBA" id="ARBA00013236"/>
    </source>
</evidence>
<protein>
    <recommendedName>
        <fullName evidence="2">nicotinate phosphoribosyltransferase</fullName>
        <ecNumber evidence="2">6.3.4.21</ecNumber>
    </recommendedName>
</protein>
<dbReference type="InterPro" id="IPR002638">
    <property type="entry name" value="Quinolinate_PRibosylTrfase_C"/>
</dbReference>
<organism evidence="12 13">
    <name type="scientific">Psychracetigena formicireducens</name>
    <dbReference type="NCBI Taxonomy" id="2986056"/>
    <lineage>
        <taxon>Bacteria</taxon>
        <taxon>Bacillati</taxon>
        <taxon>Candidatus Lithacetigenota</taxon>
        <taxon>Candidatus Psychracetigena</taxon>
    </lineage>
</organism>
<evidence type="ECO:0000256" key="3">
    <source>
        <dbReference type="ARBA" id="ARBA00022553"/>
    </source>
</evidence>
<dbReference type="Gene3D" id="3.20.140.10">
    <property type="entry name" value="nicotinate phosphoribosyltransferase"/>
    <property type="match status" value="1"/>
</dbReference>
<dbReference type="PIRSF" id="PIRSF000484">
    <property type="entry name" value="NAPRT"/>
    <property type="match status" value="1"/>
</dbReference>
<dbReference type="InterPro" id="IPR036068">
    <property type="entry name" value="Nicotinate_pribotase-like_C"/>
</dbReference>
<dbReference type="InterPro" id="IPR007229">
    <property type="entry name" value="Nic_PRibTrfase-Fam"/>
</dbReference>
<dbReference type="EC" id="6.3.4.21" evidence="2"/>
<keyword evidence="5" id="KW-0662">Pyridine nucleotide biosynthesis</keyword>
<dbReference type="EMBL" id="QLTW01000022">
    <property type="protein sequence ID" value="MBT9144785.1"/>
    <property type="molecule type" value="Genomic_DNA"/>
</dbReference>
<evidence type="ECO:0000256" key="6">
    <source>
        <dbReference type="ARBA" id="ARBA00022679"/>
    </source>
</evidence>
<evidence type="ECO:0000256" key="4">
    <source>
        <dbReference type="ARBA" id="ARBA00022598"/>
    </source>
</evidence>
<dbReference type="PANTHER" id="PTHR43202:SF1">
    <property type="entry name" value="NICOTINATE PHOSPHORIBOSYLTRANSFERASE"/>
    <property type="match status" value="1"/>
</dbReference>
<dbReference type="Proteomes" id="UP000811545">
    <property type="component" value="Unassembled WGS sequence"/>
</dbReference>
<dbReference type="GO" id="GO:0004514">
    <property type="term" value="F:nicotinate-nucleotide diphosphorylase (carboxylating) activity"/>
    <property type="evidence" value="ECO:0007669"/>
    <property type="project" value="UniProtKB-EC"/>
</dbReference>
<dbReference type="GO" id="GO:0004516">
    <property type="term" value="F:nicotinate phosphoribosyltransferase activity"/>
    <property type="evidence" value="ECO:0007669"/>
    <property type="project" value="UniProtKB-EC"/>
</dbReference>
<dbReference type="InterPro" id="IPR041619">
    <property type="entry name" value="NAPRTase_C"/>
</dbReference>
<evidence type="ECO:0000256" key="5">
    <source>
        <dbReference type="ARBA" id="ARBA00022642"/>
    </source>
</evidence>
<dbReference type="GO" id="GO:0009435">
    <property type="term" value="P:NAD+ biosynthetic process"/>
    <property type="evidence" value="ECO:0007669"/>
    <property type="project" value="InterPro"/>
</dbReference>
<dbReference type="InterPro" id="IPR013785">
    <property type="entry name" value="Aldolase_TIM"/>
</dbReference>
<keyword evidence="4 12" id="KW-0436">Ligase</keyword>
<evidence type="ECO:0000256" key="1">
    <source>
        <dbReference type="ARBA" id="ARBA00004952"/>
    </source>
</evidence>
<dbReference type="AlphaFoldDB" id="A0A9E2BFR4"/>
<evidence type="ECO:0000313" key="12">
    <source>
        <dbReference type="EMBL" id="MBT9144785.1"/>
    </source>
</evidence>
<evidence type="ECO:0000259" key="11">
    <source>
        <dbReference type="Pfam" id="PF17956"/>
    </source>
</evidence>
<dbReference type="InterPro" id="IPR022412">
    <property type="entry name" value="Quinolinate_PRibosylTrfase_N"/>
</dbReference>
<comment type="catalytic activity">
    <reaction evidence="7">
        <text>nicotinate beta-D-ribonucleotide + CO2 + diphosphate = quinolinate + 5-phospho-alpha-D-ribose 1-diphosphate + 2 H(+)</text>
        <dbReference type="Rhea" id="RHEA:12733"/>
        <dbReference type="ChEBI" id="CHEBI:15378"/>
        <dbReference type="ChEBI" id="CHEBI:16526"/>
        <dbReference type="ChEBI" id="CHEBI:29959"/>
        <dbReference type="ChEBI" id="CHEBI:33019"/>
        <dbReference type="ChEBI" id="CHEBI:57502"/>
        <dbReference type="ChEBI" id="CHEBI:58017"/>
        <dbReference type="EC" id="2.4.2.19"/>
    </reaction>
</comment>
<dbReference type="NCBIfam" id="NF006415">
    <property type="entry name" value="PRK08662.1"/>
    <property type="match status" value="1"/>
</dbReference>
<keyword evidence="12" id="KW-0328">Glycosyltransferase</keyword>
<dbReference type="SUPFAM" id="SSF54675">
    <property type="entry name" value="Nicotinate/Quinolinate PRTase N-terminal domain-like"/>
    <property type="match status" value="1"/>
</dbReference>
<dbReference type="PANTHER" id="PTHR43202">
    <property type="entry name" value="NICOTINATE-NUCLEOTIDE PYROPHOSPHORYLASE"/>
    <property type="match status" value="1"/>
</dbReference>
<name>A0A9E2BFR4_PSYF1</name>
<dbReference type="Pfam" id="PF17956">
    <property type="entry name" value="NAPRTase_C"/>
    <property type="match status" value="1"/>
</dbReference>
<evidence type="ECO:0000256" key="7">
    <source>
        <dbReference type="ARBA" id="ARBA00047445"/>
    </source>
</evidence>
<reference evidence="12 13" key="1">
    <citation type="journal article" date="2021" name="bioRxiv">
        <title>Unique metabolic strategies in Hadean analogues reveal hints for primordial physiology.</title>
        <authorList>
            <person name="Nobu M.K."/>
            <person name="Nakai R."/>
            <person name="Tamazawa S."/>
            <person name="Mori H."/>
            <person name="Toyoda A."/>
            <person name="Ijiri A."/>
            <person name="Suzuki S."/>
            <person name="Kurokawa K."/>
            <person name="Kamagata Y."/>
            <person name="Tamaki H."/>
        </authorList>
    </citation>
    <scope>NUCLEOTIDE SEQUENCE [LARGE SCALE GENOMIC DNA]</scope>
    <source>
        <strain evidence="12">BS525</strain>
    </source>
</reference>
<evidence type="ECO:0000259" key="9">
    <source>
        <dbReference type="Pfam" id="PF01729"/>
    </source>
</evidence>
<feature type="domain" description="Nicotinate phosphoribosyltransferase C-terminal" evidence="11">
    <location>
        <begin position="341"/>
        <end position="393"/>
    </location>
</feature>
<feature type="domain" description="Quinolinate phosphoribosyl transferase C-terminal" evidence="9">
    <location>
        <begin position="117"/>
        <end position="300"/>
    </location>
</feature>
<accession>A0A9E2BFR4</accession>
<dbReference type="Gene3D" id="3.20.20.70">
    <property type="entry name" value="Aldolase class I"/>
    <property type="match status" value="1"/>
</dbReference>